<evidence type="ECO:0000313" key="2">
    <source>
        <dbReference type="EMBL" id="RBO91034.1"/>
    </source>
</evidence>
<evidence type="ECO:0000259" key="1">
    <source>
        <dbReference type="Pfam" id="PF20557"/>
    </source>
</evidence>
<dbReference type="EMBL" id="QNRH01000010">
    <property type="protein sequence ID" value="RBO91034.1"/>
    <property type="molecule type" value="Genomic_DNA"/>
</dbReference>
<dbReference type="Proteomes" id="UP000252893">
    <property type="component" value="Unassembled WGS sequence"/>
</dbReference>
<feature type="domain" description="Putative DnaT-like" evidence="1">
    <location>
        <begin position="6"/>
        <end position="105"/>
    </location>
</feature>
<evidence type="ECO:0000313" key="3">
    <source>
        <dbReference type="Proteomes" id="UP000252893"/>
    </source>
</evidence>
<accession>A0A366DP21</accession>
<keyword evidence="3" id="KW-1185">Reference proteome</keyword>
<protein>
    <recommendedName>
        <fullName evidence="1">Putative DnaT-like domain-containing protein</fullName>
    </recommendedName>
</protein>
<name>A0A366DP21_9HYPH</name>
<dbReference type="OrthoDB" id="980409at2"/>
<organism evidence="2 3">
    <name type="scientific">Pseudochrobactrum asaccharolyticum</name>
    <dbReference type="NCBI Taxonomy" id="354351"/>
    <lineage>
        <taxon>Bacteria</taxon>
        <taxon>Pseudomonadati</taxon>
        <taxon>Pseudomonadota</taxon>
        <taxon>Alphaproteobacteria</taxon>
        <taxon>Hyphomicrobiales</taxon>
        <taxon>Brucellaceae</taxon>
        <taxon>Pseudochrobactrum</taxon>
    </lineage>
</organism>
<dbReference type="RefSeq" id="WP_113945994.1">
    <property type="nucleotide sequence ID" value="NZ_JBHEEG010000019.1"/>
</dbReference>
<dbReference type="AlphaFoldDB" id="A0A366DP21"/>
<dbReference type="InterPro" id="IPR046787">
    <property type="entry name" value="DnaT_2"/>
</dbReference>
<dbReference type="Pfam" id="PF20557">
    <property type="entry name" value="DnaT_2"/>
    <property type="match status" value="1"/>
</dbReference>
<comment type="caution">
    <text evidence="2">The sequence shown here is derived from an EMBL/GenBank/DDBJ whole genome shotgun (WGS) entry which is preliminary data.</text>
</comment>
<gene>
    <name evidence="2" type="ORF">DFR47_11031</name>
</gene>
<sequence length="141" mass="15249">MPITSTISSYASTEQFKAHCEALGHSLVEFTDSDIHYALRNASEYLDATYGSRFIGETATFGQSLAWPRKRAKFQGRFFPDNEIPEKIITASCEAAFASLAGVGEDQELSVIENILSGLIQPEQAGASVFGSVARVQHGSV</sequence>
<proteinExistence type="predicted"/>
<reference evidence="2 3" key="1">
    <citation type="submission" date="2018-06" db="EMBL/GenBank/DDBJ databases">
        <title>Genomic Encyclopedia of Type Strains, Phase IV (KMG-IV): sequencing the most valuable type-strain genomes for metagenomic binning, comparative biology and taxonomic classification.</title>
        <authorList>
            <person name="Goeker M."/>
        </authorList>
    </citation>
    <scope>NUCLEOTIDE SEQUENCE [LARGE SCALE GENOMIC DNA]</scope>
    <source>
        <strain evidence="2 3">DSM 25619</strain>
    </source>
</reference>